<dbReference type="AlphaFoldDB" id="A0A3N0VAD8"/>
<keyword evidence="2" id="KW-0175">Coiled coil</keyword>
<organism evidence="3 4">
    <name type="scientific">Stagnimonas aquatica</name>
    <dbReference type="NCBI Taxonomy" id="2689987"/>
    <lineage>
        <taxon>Bacteria</taxon>
        <taxon>Pseudomonadati</taxon>
        <taxon>Pseudomonadota</taxon>
        <taxon>Gammaproteobacteria</taxon>
        <taxon>Nevskiales</taxon>
        <taxon>Nevskiaceae</taxon>
        <taxon>Stagnimonas</taxon>
    </lineage>
</organism>
<dbReference type="InterPro" id="IPR007157">
    <property type="entry name" value="PspA_VIPP1"/>
</dbReference>
<evidence type="ECO:0000256" key="1">
    <source>
        <dbReference type="ARBA" id="ARBA00043985"/>
    </source>
</evidence>
<dbReference type="Proteomes" id="UP000282106">
    <property type="component" value="Unassembled WGS sequence"/>
</dbReference>
<dbReference type="Pfam" id="PF04012">
    <property type="entry name" value="PspA_IM30"/>
    <property type="match status" value="1"/>
</dbReference>
<sequence length="217" mass="24212">MGIFSRTKDVQQADLEALLNASDDPLKTARLIINEMEDTLVEARSAAVRALARKKEIQRRIGELDEQSQDWERKAELALAKDREDLARGALAVKLRLSEERAQIVGLLPPVEAEIEKLDTDLADLRVKLAEARSRQRLLALRGESASARKQVKGALHETKTGDALDALARDVDRLDAEAEAYDLGKRKLEDQFAQLEQADAVEGELARLRGKLQQKN</sequence>
<name>A0A3N0VAD8_9GAMM</name>
<evidence type="ECO:0000313" key="3">
    <source>
        <dbReference type="EMBL" id="ROH89571.1"/>
    </source>
</evidence>
<dbReference type="InParanoid" id="A0A3N0VAD8"/>
<dbReference type="RefSeq" id="WP_123211868.1">
    <property type="nucleotide sequence ID" value="NZ_RJVO01000004.1"/>
</dbReference>
<proteinExistence type="inferred from homology"/>
<dbReference type="GO" id="GO:0005829">
    <property type="term" value="C:cytosol"/>
    <property type="evidence" value="ECO:0007669"/>
    <property type="project" value="TreeGrafter"/>
</dbReference>
<gene>
    <name evidence="3" type="ORF">ED208_10610</name>
</gene>
<dbReference type="FunCoup" id="A0A3N0VAD8">
    <property type="interactions" value="260"/>
</dbReference>
<feature type="coiled-coil region" evidence="2">
    <location>
        <begin position="26"/>
        <end position="74"/>
    </location>
</feature>
<feature type="coiled-coil region" evidence="2">
    <location>
        <begin position="172"/>
        <end position="199"/>
    </location>
</feature>
<keyword evidence="4" id="KW-1185">Reference proteome</keyword>
<protein>
    <submittedName>
        <fullName evidence="3">Phage shock protein PspA</fullName>
    </submittedName>
</protein>
<dbReference type="EMBL" id="RJVO01000004">
    <property type="protein sequence ID" value="ROH89571.1"/>
    <property type="molecule type" value="Genomic_DNA"/>
</dbReference>
<comment type="caution">
    <text evidence="3">The sequence shown here is derived from an EMBL/GenBank/DDBJ whole genome shotgun (WGS) entry which is preliminary data.</text>
</comment>
<evidence type="ECO:0000256" key="2">
    <source>
        <dbReference type="SAM" id="Coils"/>
    </source>
</evidence>
<dbReference type="PANTHER" id="PTHR31088:SF6">
    <property type="entry name" value="PHAGE SHOCK PROTEIN A"/>
    <property type="match status" value="1"/>
</dbReference>
<accession>A0A3N0VAD8</accession>
<dbReference type="GO" id="GO:0009271">
    <property type="term" value="P:phage shock"/>
    <property type="evidence" value="ECO:0007669"/>
    <property type="project" value="TreeGrafter"/>
</dbReference>
<dbReference type="PANTHER" id="PTHR31088">
    <property type="entry name" value="MEMBRANE-ASSOCIATED PROTEIN VIPP1, CHLOROPLASTIC"/>
    <property type="match status" value="1"/>
</dbReference>
<comment type="similarity">
    <text evidence="1">Belongs to the PspA/Vipp/IM30 family.</text>
</comment>
<evidence type="ECO:0000313" key="4">
    <source>
        <dbReference type="Proteomes" id="UP000282106"/>
    </source>
</evidence>
<reference evidence="3 4" key="1">
    <citation type="submission" date="2018-10" db="EMBL/GenBank/DDBJ databases">
        <authorList>
            <person name="Chen W.-M."/>
        </authorList>
    </citation>
    <scope>NUCLEOTIDE SEQUENCE [LARGE SCALE GENOMIC DNA]</scope>
    <source>
        <strain evidence="3 4">THS-13</strain>
    </source>
</reference>